<gene>
    <name evidence="1" type="ORF">TWF694_010024</name>
</gene>
<dbReference type="InterPro" id="IPR051057">
    <property type="entry name" value="PI-PLC_domain"/>
</dbReference>
<dbReference type="InterPro" id="IPR017946">
    <property type="entry name" value="PLC-like_Pdiesterase_TIM-brl"/>
</dbReference>
<dbReference type="Gene3D" id="3.20.20.190">
    <property type="entry name" value="Phosphatidylinositol (PI) phosphodiesterase"/>
    <property type="match status" value="1"/>
</dbReference>
<evidence type="ECO:0008006" key="3">
    <source>
        <dbReference type="Google" id="ProtNLM"/>
    </source>
</evidence>
<keyword evidence="2" id="KW-1185">Reference proteome</keyword>
<dbReference type="EMBL" id="JAVHJO010000007">
    <property type="protein sequence ID" value="KAK6538439.1"/>
    <property type="molecule type" value="Genomic_DNA"/>
</dbReference>
<dbReference type="GO" id="GO:0006629">
    <property type="term" value="P:lipid metabolic process"/>
    <property type="evidence" value="ECO:0007669"/>
    <property type="project" value="InterPro"/>
</dbReference>
<comment type="caution">
    <text evidence="1">The sequence shown here is derived from an EMBL/GenBank/DDBJ whole genome shotgun (WGS) entry which is preliminary data.</text>
</comment>
<accession>A0AAV9XBA2</accession>
<dbReference type="Proteomes" id="UP001365542">
    <property type="component" value="Unassembled WGS sequence"/>
</dbReference>
<reference evidence="1 2" key="1">
    <citation type="submission" date="2019-10" db="EMBL/GenBank/DDBJ databases">
        <authorList>
            <person name="Palmer J.M."/>
        </authorList>
    </citation>
    <scope>NUCLEOTIDE SEQUENCE [LARGE SCALE GENOMIC DNA]</scope>
    <source>
        <strain evidence="1 2">TWF694</strain>
    </source>
</reference>
<proteinExistence type="predicted"/>
<dbReference type="PANTHER" id="PTHR13593">
    <property type="match status" value="1"/>
</dbReference>
<organism evidence="1 2">
    <name type="scientific">Orbilia ellipsospora</name>
    <dbReference type="NCBI Taxonomy" id="2528407"/>
    <lineage>
        <taxon>Eukaryota</taxon>
        <taxon>Fungi</taxon>
        <taxon>Dikarya</taxon>
        <taxon>Ascomycota</taxon>
        <taxon>Pezizomycotina</taxon>
        <taxon>Orbiliomycetes</taxon>
        <taxon>Orbiliales</taxon>
        <taxon>Orbiliaceae</taxon>
        <taxon>Orbilia</taxon>
    </lineage>
</organism>
<sequence>MGKFTTRSHLEFVNLTGNIIRIYGEDGDDYDWDDAEDGKDLRPDRNFREVEIQPFQRALRDCETSNAAGIATIHMRITNVTGEAKDTWALFSGDQKNAFASGKGIFGTVQFEKANPPGFIIYQVAHSSFNRFLVVPSESLANWMSRVEGSRDLFELIIPGTHGSACLADGGGSKKDWTQDKKSTIWSQLAVGIRAFDLRFESIEGVEGKKGDIISVHGVNDVKYSPQKIFKEIFDFLQSHPSEFVFARIRGNADVAPKLWEAFVSGGATADFVYGAIPGADGNHGHITNLWPNNLDGCRGKLLIQTEGSLKDSLGGLESPGWSDNTSDQTIRSGGVEGLPTVVRAIRVQDNHTFAAGTRTKKWNLITAMLRNQETSDKYSKWYFNFLNASGNHDPKYWAKGEDDDWGMNRRLLNYWAENTFYTSGIMWMDYYDEPEGLRALVAIMAAMNSETNKHSVR</sequence>
<evidence type="ECO:0000313" key="1">
    <source>
        <dbReference type="EMBL" id="KAK6538439.1"/>
    </source>
</evidence>
<dbReference type="AlphaFoldDB" id="A0AAV9XBA2"/>
<dbReference type="GO" id="GO:0008081">
    <property type="term" value="F:phosphoric diester hydrolase activity"/>
    <property type="evidence" value="ECO:0007669"/>
    <property type="project" value="InterPro"/>
</dbReference>
<evidence type="ECO:0000313" key="2">
    <source>
        <dbReference type="Proteomes" id="UP001365542"/>
    </source>
</evidence>
<protein>
    <recommendedName>
        <fullName evidence="3">Phosphatidylinositol-specific phospholipase C X domain-containing protein</fullName>
    </recommendedName>
</protein>
<dbReference type="PANTHER" id="PTHR13593:SF113">
    <property type="entry name" value="SI:DKEY-266F7.9"/>
    <property type="match status" value="1"/>
</dbReference>
<dbReference type="SUPFAM" id="SSF51695">
    <property type="entry name" value="PLC-like phosphodiesterases"/>
    <property type="match status" value="1"/>
</dbReference>
<name>A0AAV9XBA2_9PEZI</name>